<dbReference type="AlphaFoldDB" id="A0AA88UV31"/>
<name>A0AA88UV31_9ASTE</name>
<comment type="caution">
    <text evidence="1">The sequence shown here is derived from an EMBL/GenBank/DDBJ whole genome shotgun (WGS) entry which is preliminary data.</text>
</comment>
<sequence>MSTAAAEMMLQCILGGTLSVHDMDIERRPYHKNCSCALHKSKREHPTACSHHGNIFFPKKQNWNDSSLSKAASKISSQSSYLGGSECEEFRQCKSKSAAYKCVASGRRKVTTEASCGYNAICQSTQSLVEAKQLLREESISRPCDSGS</sequence>
<reference evidence="1" key="1">
    <citation type="submission" date="2022-12" db="EMBL/GenBank/DDBJ databases">
        <title>Draft genome assemblies for two species of Escallonia (Escalloniales).</title>
        <authorList>
            <person name="Chanderbali A."/>
            <person name="Dervinis C."/>
            <person name="Anghel I."/>
            <person name="Soltis D."/>
            <person name="Soltis P."/>
            <person name="Zapata F."/>
        </authorList>
    </citation>
    <scope>NUCLEOTIDE SEQUENCE</scope>
    <source>
        <strain evidence="1">UCBG92.1500</strain>
        <tissue evidence="1">Leaf</tissue>
    </source>
</reference>
<accession>A0AA88UV31</accession>
<evidence type="ECO:0000313" key="1">
    <source>
        <dbReference type="EMBL" id="KAK2994948.1"/>
    </source>
</evidence>
<keyword evidence="2" id="KW-1185">Reference proteome</keyword>
<organism evidence="1 2">
    <name type="scientific">Escallonia rubra</name>
    <dbReference type="NCBI Taxonomy" id="112253"/>
    <lineage>
        <taxon>Eukaryota</taxon>
        <taxon>Viridiplantae</taxon>
        <taxon>Streptophyta</taxon>
        <taxon>Embryophyta</taxon>
        <taxon>Tracheophyta</taxon>
        <taxon>Spermatophyta</taxon>
        <taxon>Magnoliopsida</taxon>
        <taxon>eudicotyledons</taxon>
        <taxon>Gunneridae</taxon>
        <taxon>Pentapetalae</taxon>
        <taxon>asterids</taxon>
        <taxon>campanulids</taxon>
        <taxon>Escalloniales</taxon>
        <taxon>Escalloniaceae</taxon>
        <taxon>Escallonia</taxon>
    </lineage>
</organism>
<proteinExistence type="predicted"/>
<dbReference type="PANTHER" id="PTHR35121">
    <property type="entry name" value="HOMEODOMAIN PROTEIN 8, PUTATIVE-RELATED"/>
    <property type="match status" value="1"/>
</dbReference>
<dbReference type="PANTHER" id="PTHR35121:SF4">
    <property type="entry name" value="SWIM-TYPE DOMAIN-CONTAINING PROTEIN"/>
    <property type="match status" value="1"/>
</dbReference>
<protein>
    <submittedName>
        <fullName evidence="1">Uncharacterized protein</fullName>
    </submittedName>
</protein>
<dbReference type="EMBL" id="JAVXUO010000154">
    <property type="protein sequence ID" value="KAK2994948.1"/>
    <property type="molecule type" value="Genomic_DNA"/>
</dbReference>
<evidence type="ECO:0000313" key="2">
    <source>
        <dbReference type="Proteomes" id="UP001187471"/>
    </source>
</evidence>
<gene>
    <name evidence="1" type="ORF">RJ640_029391</name>
</gene>
<dbReference type="Proteomes" id="UP001187471">
    <property type="component" value="Unassembled WGS sequence"/>
</dbReference>